<protein>
    <submittedName>
        <fullName evidence="2">MBL fold metallo-hydrolase</fullName>
    </submittedName>
</protein>
<dbReference type="InterPro" id="IPR050855">
    <property type="entry name" value="NDM-1-like"/>
</dbReference>
<dbReference type="CDD" id="cd07721">
    <property type="entry name" value="yflN-like_MBL-fold"/>
    <property type="match status" value="1"/>
</dbReference>
<gene>
    <name evidence="2" type="ORF">ACFQDO_17135</name>
</gene>
<dbReference type="InterPro" id="IPR036866">
    <property type="entry name" value="RibonucZ/Hydroxyglut_hydro"/>
</dbReference>
<dbReference type="PANTHER" id="PTHR42951">
    <property type="entry name" value="METALLO-BETA-LACTAMASE DOMAIN-CONTAINING"/>
    <property type="match status" value="1"/>
</dbReference>
<dbReference type="Pfam" id="PF00753">
    <property type="entry name" value="Lactamase_B"/>
    <property type="match status" value="1"/>
</dbReference>
<dbReference type="SMART" id="SM00849">
    <property type="entry name" value="Lactamase_B"/>
    <property type="match status" value="1"/>
</dbReference>
<dbReference type="RefSeq" id="WP_345717399.1">
    <property type="nucleotide sequence ID" value="NZ_BAABFP010000007.1"/>
</dbReference>
<name>A0ABW1JIT6_9ACTN</name>
<proteinExistence type="predicted"/>
<sequence>MASDPAVQLAPNVWRLRLISDLVNGFAFRDDDGQVTLVDCGMKRSPRTMSAALARIGIASDDVTRILLTHAHTDHAGGVAEMARRTDSPVSVHTDDAEAVRTGIAPPLDQSLRMGRFLRRIMKTGKPAFEPVPVTDELHDDQLLPVAGGLRVVHTPGHSPGHVSFLHEPTGVLVTGDALFNWRGIGWSIPFFCTDFRMSQRTAQRLTELDFSVAAFTHGKHVSAGARAYVGDFLTAHQVD</sequence>
<evidence type="ECO:0000259" key="1">
    <source>
        <dbReference type="SMART" id="SM00849"/>
    </source>
</evidence>
<dbReference type="EMBL" id="JBHSRD010000008">
    <property type="protein sequence ID" value="MFC6008860.1"/>
    <property type="molecule type" value="Genomic_DNA"/>
</dbReference>
<dbReference type="Gene3D" id="3.60.15.10">
    <property type="entry name" value="Ribonuclease Z/Hydroxyacylglutathione hydrolase-like"/>
    <property type="match status" value="1"/>
</dbReference>
<dbReference type="SUPFAM" id="SSF56281">
    <property type="entry name" value="Metallo-hydrolase/oxidoreductase"/>
    <property type="match status" value="1"/>
</dbReference>
<keyword evidence="3" id="KW-1185">Reference proteome</keyword>
<organism evidence="2 3">
    <name type="scientific">Angustibacter luteus</name>
    <dbReference type="NCBI Taxonomy" id="658456"/>
    <lineage>
        <taxon>Bacteria</taxon>
        <taxon>Bacillati</taxon>
        <taxon>Actinomycetota</taxon>
        <taxon>Actinomycetes</taxon>
        <taxon>Kineosporiales</taxon>
        <taxon>Kineosporiaceae</taxon>
    </lineage>
</organism>
<dbReference type="PANTHER" id="PTHR42951:SF17">
    <property type="entry name" value="METALLO-BETA-LACTAMASE DOMAIN-CONTAINING PROTEIN"/>
    <property type="match status" value="1"/>
</dbReference>
<reference evidence="3" key="1">
    <citation type="journal article" date="2019" name="Int. J. Syst. Evol. Microbiol.">
        <title>The Global Catalogue of Microorganisms (GCM) 10K type strain sequencing project: providing services to taxonomists for standard genome sequencing and annotation.</title>
        <authorList>
            <consortium name="The Broad Institute Genomics Platform"/>
            <consortium name="The Broad Institute Genome Sequencing Center for Infectious Disease"/>
            <person name="Wu L."/>
            <person name="Ma J."/>
        </authorList>
    </citation>
    <scope>NUCLEOTIDE SEQUENCE [LARGE SCALE GENOMIC DNA]</scope>
    <source>
        <strain evidence="3">KACC 14249</strain>
    </source>
</reference>
<comment type="caution">
    <text evidence="2">The sequence shown here is derived from an EMBL/GenBank/DDBJ whole genome shotgun (WGS) entry which is preliminary data.</text>
</comment>
<feature type="domain" description="Metallo-beta-lactamase" evidence="1">
    <location>
        <begin position="22"/>
        <end position="218"/>
    </location>
</feature>
<dbReference type="Proteomes" id="UP001596189">
    <property type="component" value="Unassembled WGS sequence"/>
</dbReference>
<dbReference type="InterPro" id="IPR001279">
    <property type="entry name" value="Metallo-B-lactamas"/>
</dbReference>
<evidence type="ECO:0000313" key="3">
    <source>
        <dbReference type="Proteomes" id="UP001596189"/>
    </source>
</evidence>
<evidence type="ECO:0000313" key="2">
    <source>
        <dbReference type="EMBL" id="MFC6008860.1"/>
    </source>
</evidence>
<accession>A0ABW1JIT6</accession>